<keyword evidence="2" id="KW-0349">Heme</keyword>
<name>A0AA39SEI7_ACESA</name>
<evidence type="ECO:0000256" key="1">
    <source>
        <dbReference type="ARBA" id="ARBA00010617"/>
    </source>
</evidence>
<keyword evidence="7" id="KW-1185">Reference proteome</keyword>
<evidence type="ECO:0000256" key="5">
    <source>
        <dbReference type="ARBA" id="ARBA00023004"/>
    </source>
</evidence>
<reference evidence="6" key="2">
    <citation type="submission" date="2023-06" db="EMBL/GenBank/DDBJ databases">
        <authorList>
            <person name="Swenson N.G."/>
            <person name="Wegrzyn J.L."/>
            <person name="Mcevoy S.L."/>
        </authorList>
    </citation>
    <scope>NUCLEOTIDE SEQUENCE</scope>
    <source>
        <strain evidence="6">NS2018</strain>
        <tissue evidence="6">Leaf</tissue>
    </source>
</reference>
<dbReference type="GO" id="GO:0005506">
    <property type="term" value="F:iron ion binding"/>
    <property type="evidence" value="ECO:0007669"/>
    <property type="project" value="InterPro"/>
</dbReference>
<evidence type="ECO:0000313" key="7">
    <source>
        <dbReference type="Proteomes" id="UP001168877"/>
    </source>
</evidence>
<dbReference type="PANTHER" id="PTHR47955:SF8">
    <property type="entry name" value="CYTOCHROME P450 71D11-LIKE"/>
    <property type="match status" value="1"/>
</dbReference>
<gene>
    <name evidence="6" type="ORF">LWI29_016272</name>
</gene>
<dbReference type="Pfam" id="PF00067">
    <property type="entry name" value="p450"/>
    <property type="match status" value="1"/>
</dbReference>
<comment type="similarity">
    <text evidence="1">Belongs to the cytochrome P450 family.</text>
</comment>
<evidence type="ECO:0000313" key="6">
    <source>
        <dbReference type="EMBL" id="KAK0589607.1"/>
    </source>
</evidence>
<dbReference type="GO" id="GO:0016705">
    <property type="term" value="F:oxidoreductase activity, acting on paired donors, with incorporation or reduction of molecular oxygen"/>
    <property type="evidence" value="ECO:0007669"/>
    <property type="project" value="InterPro"/>
</dbReference>
<accession>A0AA39SEI7</accession>
<keyword evidence="4" id="KW-0560">Oxidoreductase</keyword>
<dbReference type="PANTHER" id="PTHR47955">
    <property type="entry name" value="CYTOCHROME P450 FAMILY 71 PROTEIN"/>
    <property type="match status" value="1"/>
</dbReference>
<dbReference type="Gene3D" id="1.10.630.10">
    <property type="entry name" value="Cytochrome P450"/>
    <property type="match status" value="1"/>
</dbReference>
<dbReference type="InterPro" id="IPR036396">
    <property type="entry name" value="Cyt_P450_sf"/>
</dbReference>
<evidence type="ECO:0008006" key="8">
    <source>
        <dbReference type="Google" id="ProtNLM"/>
    </source>
</evidence>
<dbReference type="GO" id="GO:0004497">
    <property type="term" value="F:monooxygenase activity"/>
    <property type="evidence" value="ECO:0007669"/>
    <property type="project" value="InterPro"/>
</dbReference>
<dbReference type="InterPro" id="IPR001128">
    <property type="entry name" value="Cyt_P450"/>
</dbReference>
<dbReference type="EMBL" id="JAUESC010000381">
    <property type="protein sequence ID" value="KAK0589607.1"/>
    <property type="molecule type" value="Genomic_DNA"/>
</dbReference>
<keyword evidence="5" id="KW-0408">Iron</keyword>
<evidence type="ECO:0000256" key="2">
    <source>
        <dbReference type="ARBA" id="ARBA00022617"/>
    </source>
</evidence>
<dbReference type="Proteomes" id="UP001168877">
    <property type="component" value="Unassembled WGS sequence"/>
</dbReference>
<reference evidence="6" key="1">
    <citation type="journal article" date="2022" name="Plant J.">
        <title>Strategies of tolerance reflected in two North American maple genomes.</title>
        <authorList>
            <person name="McEvoy S.L."/>
            <person name="Sezen U.U."/>
            <person name="Trouern-Trend A."/>
            <person name="McMahon S.M."/>
            <person name="Schaberg P.G."/>
            <person name="Yang J."/>
            <person name="Wegrzyn J.L."/>
            <person name="Swenson N.G."/>
        </authorList>
    </citation>
    <scope>NUCLEOTIDE SEQUENCE</scope>
    <source>
        <strain evidence="6">NS2018</strain>
    </source>
</reference>
<proteinExistence type="inferred from homology"/>
<sequence>MKTHDFNFAQRPFLLSTKYVSYNYTDIALAPYGKYWRQLRKICTVELLSAKRVQSFRSIREEEVLNLVKSIYSNEGGSIINLSEIIFVLIYGIKARVAFGRKCKYHAEFISFVTEMVKIVGGFGIITDLYPSIKVLDLLVELSLRSCIK</sequence>
<dbReference type="AlphaFoldDB" id="A0AA39SEI7"/>
<organism evidence="6 7">
    <name type="scientific">Acer saccharum</name>
    <name type="common">Sugar maple</name>
    <dbReference type="NCBI Taxonomy" id="4024"/>
    <lineage>
        <taxon>Eukaryota</taxon>
        <taxon>Viridiplantae</taxon>
        <taxon>Streptophyta</taxon>
        <taxon>Embryophyta</taxon>
        <taxon>Tracheophyta</taxon>
        <taxon>Spermatophyta</taxon>
        <taxon>Magnoliopsida</taxon>
        <taxon>eudicotyledons</taxon>
        <taxon>Gunneridae</taxon>
        <taxon>Pentapetalae</taxon>
        <taxon>rosids</taxon>
        <taxon>malvids</taxon>
        <taxon>Sapindales</taxon>
        <taxon>Sapindaceae</taxon>
        <taxon>Hippocastanoideae</taxon>
        <taxon>Acereae</taxon>
        <taxon>Acer</taxon>
    </lineage>
</organism>
<keyword evidence="3" id="KW-0479">Metal-binding</keyword>
<comment type="caution">
    <text evidence="6">The sequence shown here is derived from an EMBL/GenBank/DDBJ whole genome shotgun (WGS) entry which is preliminary data.</text>
</comment>
<evidence type="ECO:0000256" key="4">
    <source>
        <dbReference type="ARBA" id="ARBA00023002"/>
    </source>
</evidence>
<evidence type="ECO:0000256" key="3">
    <source>
        <dbReference type="ARBA" id="ARBA00022723"/>
    </source>
</evidence>
<dbReference type="SUPFAM" id="SSF48264">
    <property type="entry name" value="Cytochrome P450"/>
    <property type="match status" value="1"/>
</dbReference>
<protein>
    <recommendedName>
        <fullName evidence="8">Cytochrome P450</fullName>
    </recommendedName>
</protein>
<dbReference type="GO" id="GO:0020037">
    <property type="term" value="F:heme binding"/>
    <property type="evidence" value="ECO:0007669"/>
    <property type="project" value="InterPro"/>
</dbReference>